<feature type="domain" description="EamA" evidence="2">
    <location>
        <begin position="5"/>
        <end position="135"/>
    </location>
</feature>
<dbReference type="GO" id="GO:0016020">
    <property type="term" value="C:membrane"/>
    <property type="evidence" value="ECO:0007669"/>
    <property type="project" value="InterPro"/>
</dbReference>
<feature type="transmembrane region" description="Helical" evidence="1">
    <location>
        <begin position="173"/>
        <end position="193"/>
    </location>
</feature>
<feature type="transmembrane region" description="Helical" evidence="1">
    <location>
        <begin position="118"/>
        <end position="136"/>
    </location>
</feature>
<dbReference type="AlphaFoldDB" id="A0A1I4TKS8"/>
<dbReference type="OrthoDB" id="142253at2157"/>
<accession>A0A1I4TKS8</accession>
<dbReference type="PANTHER" id="PTHR22911:SF137">
    <property type="entry name" value="SOLUTE CARRIER FAMILY 35 MEMBER G2-RELATED"/>
    <property type="match status" value="1"/>
</dbReference>
<keyword evidence="1" id="KW-0472">Membrane</keyword>
<feature type="domain" description="EamA" evidence="2">
    <location>
        <begin position="152"/>
        <end position="277"/>
    </location>
</feature>
<feature type="transmembrane region" description="Helical" evidence="1">
    <location>
        <begin position="6"/>
        <end position="25"/>
    </location>
</feature>
<reference evidence="4" key="1">
    <citation type="submission" date="2016-10" db="EMBL/GenBank/DDBJ databases">
        <authorList>
            <person name="Varghese N."/>
            <person name="Submissions S."/>
        </authorList>
    </citation>
    <scope>NUCLEOTIDE SEQUENCE [LARGE SCALE GENOMIC DNA]</scope>
    <source>
        <strain evidence="4">Mob M</strain>
    </source>
</reference>
<evidence type="ECO:0000259" key="2">
    <source>
        <dbReference type="Pfam" id="PF00892"/>
    </source>
</evidence>
<dbReference type="Gene3D" id="1.10.3730.20">
    <property type="match status" value="1"/>
</dbReference>
<feature type="transmembrane region" description="Helical" evidence="1">
    <location>
        <begin position="92"/>
        <end position="112"/>
    </location>
</feature>
<evidence type="ECO:0000313" key="4">
    <source>
        <dbReference type="Proteomes" id="UP000198535"/>
    </source>
</evidence>
<dbReference type="InterPro" id="IPR000620">
    <property type="entry name" value="EamA_dom"/>
</dbReference>
<feature type="transmembrane region" description="Helical" evidence="1">
    <location>
        <begin position="148"/>
        <end position="167"/>
    </location>
</feature>
<keyword evidence="1" id="KW-1133">Transmembrane helix</keyword>
<sequence>MEPSIIMYGLAAALCWGAADFSGGFATKRNKVLIVAIVSQTIGLILLTASAITFSESIPPTTDILWGASAGLAGGMGLLALYYALSIEKMGVVAPVTAVISALVPMSFGMITEGLPPTSKLIGFLFAFIGVWLISRDEDSPKIELQKLKLPFLAGTGFGTFMILIDQVQAEGIYWPLVGARVASISAFIIAAWYMKQLKISGIRYFPLILLAGVLDTGGNVFYVLAAKAGRLDIAAILTSLYPAITILLAWALMKERLKSRQWAGVISVMLAVILIS</sequence>
<keyword evidence="1" id="KW-0812">Transmembrane</keyword>
<evidence type="ECO:0000256" key="1">
    <source>
        <dbReference type="SAM" id="Phobius"/>
    </source>
</evidence>
<evidence type="ECO:0000313" key="3">
    <source>
        <dbReference type="EMBL" id="SFM77233.1"/>
    </source>
</evidence>
<feature type="transmembrane region" description="Helical" evidence="1">
    <location>
        <begin position="232"/>
        <end position="253"/>
    </location>
</feature>
<gene>
    <name evidence="3" type="ORF">SAMN04488696_2315</name>
</gene>
<dbReference type="RefSeq" id="WP_091937088.1">
    <property type="nucleotide sequence ID" value="NZ_FOUJ01000005.1"/>
</dbReference>
<name>A0A1I4TKS8_9EURY</name>
<dbReference type="SUPFAM" id="SSF103481">
    <property type="entry name" value="Multidrug resistance efflux transporter EmrE"/>
    <property type="match status" value="1"/>
</dbReference>
<feature type="transmembrane region" description="Helical" evidence="1">
    <location>
        <begin position="32"/>
        <end position="52"/>
    </location>
</feature>
<feature type="transmembrane region" description="Helical" evidence="1">
    <location>
        <begin position="64"/>
        <end position="85"/>
    </location>
</feature>
<dbReference type="Proteomes" id="UP000198535">
    <property type="component" value="Unassembled WGS sequence"/>
</dbReference>
<organism evidence="3 4">
    <name type="scientific">Methanolobus profundi</name>
    <dbReference type="NCBI Taxonomy" id="487685"/>
    <lineage>
        <taxon>Archaea</taxon>
        <taxon>Methanobacteriati</taxon>
        <taxon>Methanobacteriota</taxon>
        <taxon>Stenosarchaea group</taxon>
        <taxon>Methanomicrobia</taxon>
        <taxon>Methanosarcinales</taxon>
        <taxon>Methanosarcinaceae</taxon>
        <taxon>Methanolobus</taxon>
    </lineage>
</organism>
<dbReference type="InterPro" id="IPR037185">
    <property type="entry name" value="EmrE-like"/>
</dbReference>
<dbReference type="EMBL" id="FOUJ01000005">
    <property type="protein sequence ID" value="SFM77233.1"/>
    <property type="molecule type" value="Genomic_DNA"/>
</dbReference>
<feature type="transmembrane region" description="Helical" evidence="1">
    <location>
        <begin position="205"/>
        <end position="226"/>
    </location>
</feature>
<keyword evidence="4" id="KW-1185">Reference proteome</keyword>
<dbReference type="PANTHER" id="PTHR22911">
    <property type="entry name" value="ACYL-MALONYL CONDENSING ENZYME-RELATED"/>
    <property type="match status" value="1"/>
</dbReference>
<dbReference type="Pfam" id="PF00892">
    <property type="entry name" value="EamA"/>
    <property type="match status" value="2"/>
</dbReference>
<protein>
    <submittedName>
        <fullName evidence="3">EamA-like transporter family protein</fullName>
    </submittedName>
</protein>
<proteinExistence type="predicted"/>